<sequence>MNLLHTSQPSVDLSILPEIDYDSLYHDWYHPKLEMLIITPDNQSFINAVTPLKEWKNKKGVRTIILSNFSLYEGRDKAEKIRKMIKSYYQTENIQWVLLAGDATEDLIPIRYVYNPDTIEHSGSEYNGYDEYLKPTDFYYADLTGSWDEDGDGKWGESSRYNSHGVDEISWSPEVYVGRLPASNADELEIMINKTINYEKNPNVGDWMNRMLLAGGISSYSPAEDETRLTTYVIQNYIQSEMNYTHLTEHTSSYTPPDPKEVLTQNNFISHFNLGYSTVFFAGHADPFKLIRNPSNDIAYTNNDAK</sequence>
<organism evidence="3">
    <name type="scientific">marine sediment metagenome</name>
    <dbReference type="NCBI Taxonomy" id="412755"/>
    <lineage>
        <taxon>unclassified sequences</taxon>
        <taxon>metagenomes</taxon>
        <taxon>ecological metagenomes</taxon>
    </lineage>
</organism>
<dbReference type="Gene3D" id="3.40.50.10390">
    <property type="entry name" value="Gingipain r, domain 1"/>
    <property type="match status" value="1"/>
</dbReference>
<proteinExistence type="predicted"/>
<evidence type="ECO:0000256" key="1">
    <source>
        <dbReference type="ARBA" id="ARBA00022729"/>
    </source>
</evidence>
<dbReference type="EMBL" id="LAZR01043855">
    <property type="protein sequence ID" value="KKL06086.1"/>
    <property type="molecule type" value="Genomic_DNA"/>
</dbReference>
<dbReference type="GO" id="GO:0006508">
    <property type="term" value="P:proteolysis"/>
    <property type="evidence" value="ECO:0007669"/>
    <property type="project" value="InterPro"/>
</dbReference>
<evidence type="ECO:0000259" key="2">
    <source>
        <dbReference type="Pfam" id="PF01364"/>
    </source>
</evidence>
<accession>A0A0F9CK43</accession>
<dbReference type="InterPro" id="IPR029031">
    <property type="entry name" value="Gingipain_N_sf"/>
</dbReference>
<comment type="caution">
    <text evidence="3">The sequence shown here is derived from an EMBL/GenBank/DDBJ whole genome shotgun (WGS) entry which is preliminary data.</text>
</comment>
<gene>
    <name evidence="3" type="ORF">LCGC14_2599540</name>
</gene>
<dbReference type="InterPro" id="IPR029030">
    <property type="entry name" value="Caspase-like_dom_sf"/>
</dbReference>
<dbReference type="SUPFAM" id="SSF52129">
    <property type="entry name" value="Caspase-like"/>
    <property type="match status" value="1"/>
</dbReference>
<reference evidence="3" key="1">
    <citation type="journal article" date="2015" name="Nature">
        <title>Complex archaea that bridge the gap between prokaryotes and eukaryotes.</title>
        <authorList>
            <person name="Spang A."/>
            <person name="Saw J.H."/>
            <person name="Jorgensen S.L."/>
            <person name="Zaremba-Niedzwiedzka K."/>
            <person name="Martijn J."/>
            <person name="Lind A.E."/>
            <person name="van Eijk R."/>
            <person name="Schleper C."/>
            <person name="Guy L."/>
            <person name="Ettema T.J."/>
        </authorList>
    </citation>
    <scope>NUCLEOTIDE SEQUENCE</scope>
</reference>
<dbReference type="Gene3D" id="3.40.50.1460">
    <property type="match status" value="1"/>
</dbReference>
<protein>
    <recommendedName>
        <fullName evidence="2">Gingipain domain-containing protein</fullName>
    </recommendedName>
</protein>
<feature type="non-terminal residue" evidence="3">
    <location>
        <position position="306"/>
    </location>
</feature>
<dbReference type="InterPro" id="IPR001769">
    <property type="entry name" value="Gingipain"/>
</dbReference>
<evidence type="ECO:0000313" key="3">
    <source>
        <dbReference type="EMBL" id="KKL06086.1"/>
    </source>
</evidence>
<dbReference type="AlphaFoldDB" id="A0A0F9CK43"/>
<dbReference type="Pfam" id="PF01364">
    <property type="entry name" value="Peptidase_C25"/>
    <property type="match status" value="1"/>
</dbReference>
<keyword evidence="1" id="KW-0732">Signal</keyword>
<name>A0A0F9CK43_9ZZZZ</name>
<dbReference type="GO" id="GO:0008234">
    <property type="term" value="F:cysteine-type peptidase activity"/>
    <property type="evidence" value="ECO:0007669"/>
    <property type="project" value="InterPro"/>
</dbReference>
<feature type="domain" description="Gingipain" evidence="2">
    <location>
        <begin position="35"/>
        <end position="305"/>
    </location>
</feature>